<evidence type="ECO:0000313" key="8">
    <source>
        <dbReference type="Proteomes" id="UP000522081"/>
    </source>
</evidence>
<keyword evidence="3" id="KW-0964">Secreted</keyword>
<proteinExistence type="inferred from homology"/>
<evidence type="ECO:0000259" key="5">
    <source>
        <dbReference type="Pfam" id="PF04717"/>
    </source>
</evidence>
<dbReference type="InterPro" id="IPR037026">
    <property type="entry name" value="Vgr_OB-fold_dom_sf"/>
</dbReference>
<comment type="similarity">
    <text evidence="2">Belongs to the VgrG protein family.</text>
</comment>
<comment type="caution">
    <text evidence="7">The sequence shown here is derived from an EMBL/GenBank/DDBJ whole genome shotgun (WGS) entry which is preliminary data.</text>
</comment>
<dbReference type="InterPro" id="IPR054030">
    <property type="entry name" value="Gp5_Vgr_C"/>
</dbReference>
<dbReference type="PANTHER" id="PTHR32305:SF15">
    <property type="entry name" value="PROTEIN RHSA-RELATED"/>
    <property type="match status" value="1"/>
</dbReference>
<feature type="domain" description="Gp5/Type VI secretion system Vgr protein OB-fold" evidence="5">
    <location>
        <begin position="403"/>
        <end position="466"/>
    </location>
</feature>
<dbReference type="Gene3D" id="3.55.50.10">
    <property type="entry name" value="Baseplate protein-like domains"/>
    <property type="match status" value="1"/>
</dbReference>
<evidence type="ECO:0000256" key="4">
    <source>
        <dbReference type="SAM" id="MobiDB-lite"/>
    </source>
</evidence>
<dbReference type="Pfam" id="PF04717">
    <property type="entry name" value="Phage_base_V"/>
    <property type="match status" value="1"/>
</dbReference>
<dbReference type="Gene3D" id="2.40.50.230">
    <property type="entry name" value="Gp5 N-terminal domain"/>
    <property type="match status" value="1"/>
</dbReference>
<evidence type="ECO:0000256" key="3">
    <source>
        <dbReference type="ARBA" id="ARBA00022525"/>
    </source>
</evidence>
<feature type="domain" description="Gp5/Type VI secretion system Vgr C-terminal trimerisation" evidence="6">
    <location>
        <begin position="508"/>
        <end position="612"/>
    </location>
</feature>
<gene>
    <name evidence="7" type="ORF">FHS75_002408</name>
</gene>
<dbReference type="InterPro" id="IPR050708">
    <property type="entry name" value="T6SS_VgrG/RHS"/>
</dbReference>
<dbReference type="Gene3D" id="2.30.110.50">
    <property type="match status" value="1"/>
</dbReference>
<dbReference type="Gene3D" id="4.10.220.110">
    <property type="match status" value="1"/>
</dbReference>
<dbReference type="InterPro" id="IPR017847">
    <property type="entry name" value="T6SS_RhsGE_Vgr_subset"/>
</dbReference>
<reference evidence="7 8" key="1">
    <citation type="submission" date="2020-07" db="EMBL/GenBank/DDBJ databases">
        <title>Genomic Encyclopedia of Type Strains, Phase IV (KMG-IV): sequencing the most valuable type-strain genomes for metagenomic binning, comparative biology and taxonomic classification.</title>
        <authorList>
            <person name="Goeker M."/>
        </authorList>
    </citation>
    <scope>NUCLEOTIDE SEQUENCE [LARGE SCALE GENOMIC DNA]</scope>
    <source>
        <strain evidence="7 8">DSM 29043</strain>
    </source>
</reference>
<organism evidence="7 8">
    <name type="scientific">Novosphingobium marinum</name>
    <dbReference type="NCBI Taxonomy" id="1514948"/>
    <lineage>
        <taxon>Bacteria</taxon>
        <taxon>Pseudomonadati</taxon>
        <taxon>Pseudomonadota</taxon>
        <taxon>Alphaproteobacteria</taxon>
        <taxon>Sphingomonadales</taxon>
        <taxon>Sphingomonadaceae</taxon>
        <taxon>Novosphingobium</taxon>
    </lineage>
</organism>
<dbReference type="SUPFAM" id="SSF69255">
    <property type="entry name" value="gp5 N-terminal domain-like"/>
    <property type="match status" value="1"/>
</dbReference>
<dbReference type="PANTHER" id="PTHR32305">
    <property type="match status" value="1"/>
</dbReference>
<dbReference type="EMBL" id="JACBZF010000004">
    <property type="protein sequence ID" value="NYH96076.1"/>
    <property type="molecule type" value="Genomic_DNA"/>
</dbReference>
<keyword evidence="8" id="KW-1185">Reference proteome</keyword>
<protein>
    <submittedName>
        <fullName evidence="7">Type VI secretion system secreted protein VgrG</fullName>
    </submittedName>
</protein>
<dbReference type="SUPFAM" id="SSF69279">
    <property type="entry name" value="Phage tail proteins"/>
    <property type="match status" value="2"/>
</dbReference>
<sequence length="690" mass="77552">MADGYDRQTTVTLTLGDGGGEQLKMFQLRASEGLSRHFHIEVEVITQVEIELLPNIGLPAALEAQTEGEHNRYFHGTVVDAKFLRYEEGLGGDDSPGFFYMFTLKPDAYLHQKGKYFRIFQNKSVMSIITETFERCGILFEAKANSAQRQLTYCVQYGESDFDFASRLMEEYGLYYYYLHEAASHKLIICDKPSSHPALPNSKLTYNPVSASLSTPEAIKRHLRQRNTFVQEWTEIAQSGGEQTFTMRDFDFMAPGSSVESVKTEESAHENDKIEVYDWPGRYWETGDGDTLAMIALEARRAMRVRFLAKSSYMSAQTGHTFKLAEHHHDRFNRGYMIVELKTTIAAEQYRSGIEATPNTVAFTCIPDDTQYRAPQTTPRPVARGPETAVVTGPEGEEIWVDEYGRIKVQFHWDRDGKKDDKSSCWIRVTQHSHLGTITHPRIGHEVLVEFIGGNPDRPIVVGSVYNAGHKPVYELPKHKTKSLWRTKTYKEDKSVAMGVKKLDTKDPGANELRFEDATGEEELFIHAEKDMNIRVRDNETHHIGTDQAIEIGQDRTETVDRDEKVHIKGDREKEVGDKNKNGNEKIKLHGNQEQEILGNREVDIKGSDELKIGQSLEIDVGTTIHIKANQKITIEVGGTSITMDPTSLKAMTTLLTAQGTGTATLKSGGQTTVEASGLVTVKGGMVMIN</sequence>
<dbReference type="Pfam" id="PF22178">
    <property type="entry name" value="Gp5_trimer_C"/>
    <property type="match status" value="1"/>
</dbReference>
<feature type="region of interest" description="Disordered" evidence="4">
    <location>
        <begin position="370"/>
        <end position="389"/>
    </location>
</feature>
<dbReference type="RefSeq" id="WP_179407924.1">
    <property type="nucleotide sequence ID" value="NZ_BMGF01000004.1"/>
</dbReference>
<dbReference type="SUPFAM" id="SSF69349">
    <property type="entry name" value="Phage fibre proteins"/>
    <property type="match status" value="1"/>
</dbReference>
<evidence type="ECO:0000256" key="2">
    <source>
        <dbReference type="ARBA" id="ARBA00005558"/>
    </source>
</evidence>
<dbReference type="Pfam" id="PF05954">
    <property type="entry name" value="Phage_GPD"/>
    <property type="match status" value="1"/>
</dbReference>
<dbReference type="NCBIfam" id="TIGR03361">
    <property type="entry name" value="VI_Rhs_Vgr"/>
    <property type="match status" value="1"/>
</dbReference>
<name>A0A7Y9XZY3_9SPHN</name>
<dbReference type="AlphaFoldDB" id="A0A7Y9XZY3"/>
<accession>A0A7Y9XZY3</accession>
<evidence type="ECO:0000256" key="1">
    <source>
        <dbReference type="ARBA" id="ARBA00004613"/>
    </source>
</evidence>
<dbReference type="InterPro" id="IPR006533">
    <property type="entry name" value="T6SS_Vgr_RhsGE"/>
</dbReference>
<evidence type="ECO:0000259" key="6">
    <source>
        <dbReference type="Pfam" id="PF22178"/>
    </source>
</evidence>
<evidence type="ECO:0000313" key="7">
    <source>
        <dbReference type="EMBL" id="NYH96076.1"/>
    </source>
</evidence>
<dbReference type="GO" id="GO:0005576">
    <property type="term" value="C:extracellular region"/>
    <property type="evidence" value="ECO:0007669"/>
    <property type="project" value="UniProtKB-SubCell"/>
</dbReference>
<dbReference type="InterPro" id="IPR006531">
    <property type="entry name" value="Gp5/Vgr_OB"/>
</dbReference>
<dbReference type="Proteomes" id="UP000522081">
    <property type="component" value="Unassembled WGS sequence"/>
</dbReference>
<comment type="subcellular location">
    <subcellularLocation>
        <location evidence="1">Secreted</location>
    </subcellularLocation>
</comment>
<dbReference type="NCBIfam" id="TIGR01646">
    <property type="entry name" value="vgr_GE"/>
    <property type="match status" value="1"/>
</dbReference>